<feature type="transmembrane region" description="Helical" evidence="2">
    <location>
        <begin position="34"/>
        <end position="51"/>
    </location>
</feature>
<evidence type="ECO:0008006" key="7">
    <source>
        <dbReference type="Google" id="ProtNLM"/>
    </source>
</evidence>
<protein>
    <recommendedName>
        <fullName evidence="7">SHOCT domain-containing protein</fullName>
    </recommendedName>
</protein>
<evidence type="ECO:0000313" key="5">
    <source>
        <dbReference type="Proteomes" id="UP001208186"/>
    </source>
</evidence>
<evidence type="ECO:0000313" key="4">
    <source>
        <dbReference type="EMBL" id="MCU4728383.1"/>
    </source>
</evidence>
<evidence type="ECO:0000256" key="2">
    <source>
        <dbReference type="SAM" id="Phobius"/>
    </source>
</evidence>
<gene>
    <name evidence="4" type="ORF">OB914_15615</name>
    <name evidence="3" type="ORF">OB916_14970</name>
</gene>
<evidence type="ECO:0000313" key="6">
    <source>
        <dbReference type="Proteomes" id="UP001209746"/>
    </source>
</evidence>
<keyword evidence="2" id="KW-0472">Membrane</keyword>
<comment type="caution">
    <text evidence="4">The sequence shown here is derived from an EMBL/GenBank/DDBJ whole genome shotgun (WGS) entry which is preliminary data.</text>
</comment>
<dbReference type="EMBL" id="JAOPKC010000026">
    <property type="protein sequence ID" value="MCU4719352.1"/>
    <property type="molecule type" value="Genomic_DNA"/>
</dbReference>
<dbReference type="EMBL" id="JAOPKD010000025">
    <property type="protein sequence ID" value="MCU4728383.1"/>
    <property type="molecule type" value="Genomic_DNA"/>
</dbReference>
<reference evidence="4" key="1">
    <citation type="submission" date="2023-02" db="EMBL/GenBank/DDBJ databases">
        <title>Enrichment on poylsaccharides allowed isolation of novel metabolic and taxonomic groups of Haloarchaea.</title>
        <authorList>
            <person name="Sorokin D.Y."/>
            <person name="Elcheninov A.G."/>
            <person name="Khizhniak T.V."/>
            <person name="Kolganova T.V."/>
            <person name="Kublanov I.V."/>
        </authorList>
    </citation>
    <scope>NUCLEOTIDE SEQUENCE</scope>
    <source>
        <strain evidence="3 5">HArc-curdl5-1</strain>
        <strain evidence="4">HArc-curdl7</strain>
    </source>
</reference>
<name>A0AAE3ID36_9EURY</name>
<proteinExistence type="predicted"/>
<dbReference type="AlphaFoldDB" id="A0AAE3ID36"/>
<organism evidence="4 6">
    <name type="scientific">Halapricum hydrolyticum</name>
    <dbReference type="NCBI Taxonomy" id="2979991"/>
    <lineage>
        <taxon>Archaea</taxon>
        <taxon>Methanobacteriati</taxon>
        <taxon>Methanobacteriota</taxon>
        <taxon>Stenosarchaea group</taxon>
        <taxon>Halobacteria</taxon>
        <taxon>Halobacteriales</taxon>
        <taxon>Haloarculaceae</taxon>
        <taxon>Halapricum</taxon>
    </lineage>
</organism>
<accession>A0AAE3ID36</accession>
<evidence type="ECO:0000313" key="3">
    <source>
        <dbReference type="EMBL" id="MCU4719352.1"/>
    </source>
</evidence>
<evidence type="ECO:0000256" key="1">
    <source>
        <dbReference type="SAM" id="MobiDB-lite"/>
    </source>
</evidence>
<dbReference type="Proteomes" id="UP001209746">
    <property type="component" value="Unassembled WGS sequence"/>
</dbReference>
<keyword evidence="2" id="KW-1133">Transmembrane helix</keyword>
<keyword evidence="2" id="KW-0812">Transmembrane</keyword>
<sequence length="167" mass="18190">MNEAIQKLSTGRLWPLALLALVGGLAAVTATSSVFWVFVAGLVGVGVLWLLSGRSAPLTTDHDTASDAEDAVETLKQQYATGEIDEMEFERRLERLLETGDDLDGGSYPGETRSARAAQTDGATTRQRGESDDREQEPGAGSRSPRQRSPDRPRCGRRGKRPRGRHR</sequence>
<keyword evidence="5" id="KW-1185">Reference proteome</keyword>
<feature type="region of interest" description="Disordered" evidence="1">
    <location>
        <begin position="95"/>
        <end position="167"/>
    </location>
</feature>
<feature type="transmembrane region" description="Helical" evidence="2">
    <location>
        <begin position="12"/>
        <end position="28"/>
    </location>
</feature>
<dbReference type="Proteomes" id="UP001208186">
    <property type="component" value="Unassembled WGS sequence"/>
</dbReference>
<dbReference type="RefSeq" id="WP_315910099.1">
    <property type="nucleotide sequence ID" value="NZ_JAOPKC010000026.1"/>
</dbReference>
<feature type="compositionally biased region" description="Basic residues" evidence="1">
    <location>
        <begin position="155"/>
        <end position="167"/>
    </location>
</feature>